<sequence length="404" mass="45985">MKPIPKPTNETKRLQALKSLQILDSKQEKEYDDLAKLASTICDTPIALVSLVDEKRQWFKAKVGLDLCEVDREYSFCSVAIQEPTEILEIHDAREDERFKNNPYTFGENAIVFYAGVPLIDKNENALGTLCVIGHEPRILTDSQKTSLKRLANQVVKLFELRAINEGLRKTQRELRENNNQLKNFAGVVSHDMKMPLANMIITFDILKSKYADKLDQSGLDYINNLKQSAFKMSDYISNILLHYESDKITSESEANQVFDVHQLLEDIEEMLDAKDDYEINFPDTNKDIYANRIALEQILLNLVGNSIKYNDKDKIKINISFSEDATHYHFVVTDNGIGIPEDQQKKVFELFSTVAEKDRNGHSGNGIGLSTVRKLIYNLGGTIQVKSEVNKGTSIHFTIEKND</sequence>
<dbReference type="Gene3D" id="3.30.450.40">
    <property type="match status" value="1"/>
</dbReference>
<dbReference type="InterPro" id="IPR004358">
    <property type="entry name" value="Sig_transdc_His_kin-like_C"/>
</dbReference>
<dbReference type="InterPro" id="IPR036097">
    <property type="entry name" value="HisK_dim/P_sf"/>
</dbReference>
<dbReference type="InterPro" id="IPR003661">
    <property type="entry name" value="HisK_dim/P_dom"/>
</dbReference>
<dbReference type="Pfam" id="PF02518">
    <property type="entry name" value="HATPase_c"/>
    <property type="match status" value="1"/>
</dbReference>
<keyword evidence="3" id="KW-0597">Phosphoprotein</keyword>
<protein>
    <recommendedName>
        <fullName evidence="2">histidine kinase</fullName>
        <ecNumber evidence="2">2.7.13.3</ecNumber>
    </recommendedName>
</protein>
<dbReference type="EC" id="2.7.13.3" evidence="2"/>
<gene>
    <name evidence="5" type="ORF">SAMN05444278_105140</name>
</gene>
<dbReference type="InterPro" id="IPR003594">
    <property type="entry name" value="HATPase_dom"/>
</dbReference>
<dbReference type="Pfam" id="PF01590">
    <property type="entry name" value="GAF"/>
    <property type="match status" value="1"/>
</dbReference>
<dbReference type="SUPFAM" id="SSF55874">
    <property type="entry name" value="ATPase domain of HSP90 chaperone/DNA topoisomerase II/histidine kinase"/>
    <property type="match status" value="1"/>
</dbReference>
<dbReference type="PANTHER" id="PTHR43102:SF2">
    <property type="entry name" value="GAF DOMAIN-CONTAINING PROTEIN"/>
    <property type="match status" value="1"/>
</dbReference>
<dbReference type="Proteomes" id="UP000184462">
    <property type="component" value="Unassembled WGS sequence"/>
</dbReference>
<dbReference type="SUPFAM" id="SSF47384">
    <property type="entry name" value="Homodimeric domain of signal transducing histidine kinase"/>
    <property type="match status" value="1"/>
</dbReference>
<accession>A0A1M4W8C2</accession>
<dbReference type="STRING" id="1155689.SAMN05444278_105140"/>
<evidence type="ECO:0000259" key="4">
    <source>
        <dbReference type="PROSITE" id="PS50109"/>
    </source>
</evidence>
<dbReference type="SMART" id="SM00387">
    <property type="entry name" value="HATPase_c"/>
    <property type="match status" value="1"/>
</dbReference>
<evidence type="ECO:0000256" key="3">
    <source>
        <dbReference type="ARBA" id="ARBA00022553"/>
    </source>
</evidence>
<dbReference type="InterPro" id="IPR005467">
    <property type="entry name" value="His_kinase_dom"/>
</dbReference>
<keyword evidence="5" id="KW-0808">Transferase</keyword>
<dbReference type="Gene3D" id="3.30.565.10">
    <property type="entry name" value="Histidine kinase-like ATPase, C-terminal domain"/>
    <property type="match status" value="1"/>
</dbReference>
<dbReference type="InterPro" id="IPR029016">
    <property type="entry name" value="GAF-like_dom_sf"/>
</dbReference>
<dbReference type="PROSITE" id="PS50109">
    <property type="entry name" value="HIS_KIN"/>
    <property type="match status" value="1"/>
</dbReference>
<keyword evidence="6" id="KW-1185">Reference proteome</keyword>
<dbReference type="Gene3D" id="1.10.287.130">
    <property type="match status" value="1"/>
</dbReference>
<reference evidence="5 6" key="1">
    <citation type="submission" date="2016-11" db="EMBL/GenBank/DDBJ databases">
        <authorList>
            <person name="Jaros S."/>
            <person name="Januszkiewicz K."/>
            <person name="Wedrychowicz H."/>
        </authorList>
    </citation>
    <scope>NUCLEOTIDE SEQUENCE [LARGE SCALE GENOMIC DNA]</scope>
    <source>
        <strain evidence="5 6">DSM 25661</strain>
    </source>
</reference>
<organism evidence="5 6">
    <name type="scientific">Psychroflexus salarius</name>
    <dbReference type="NCBI Taxonomy" id="1155689"/>
    <lineage>
        <taxon>Bacteria</taxon>
        <taxon>Pseudomonadati</taxon>
        <taxon>Bacteroidota</taxon>
        <taxon>Flavobacteriia</taxon>
        <taxon>Flavobacteriales</taxon>
        <taxon>Flavobacteriaceae</taxon>
        <taxon>Psychroflexus</taxon>
    </lineage>
</organism>
<name>A0A1M4W8C2_9FLAO</name>
<proteinExistence type="predicted"/>
<dbReference type="CDD" id="cd00082">
    <property type="entry name" value="HisKA"/>
    <property type="match status" value="1"/>
</dbReference>
<keyword evidence="5" id="KW-0418">Kinase</keyword>
<dbReference type="CDD" id="cd00075">
    <property type="entry name" value="HATPase"/>
    <property type="match status" value="1"/>
</dbReference>
<dbReference type="AlphaFoldDB" id="A0A1M4W8C2"/>
<dbReference type="RefSeq" id="WP_073193067.1">
    <property type="nucleotide sequence ID" value="NZ_FQTW01000005.1"/>
</dbReference>
<comment type="catalytic activity">
    <reaction evidence="1">
        <text>ATP + protein L-histidine = ADP + protein N-phospho-L-histidine.</text>
        <dbReference type="EC" id="2.7.13.3"/>
    </reaction>
</comment>
<dbReference type="PANTHER" id="PTHR43102">
    <property type="entry name" value="SLR1143 PROTEIN"/>
    <property type="match status" value="1"/>
</dbReference>
<evidence type="ECO:0000313" key="5">
    <source>
        <dbReference type="EMBL" id="SHE77508.1"/>
    </source>
</evidence>
<evidence type="ECO:0000256" key="1">
    <source>
        <dbReference type="ARBA" id="ARBA00000085"/>
    </source>
</evidence>
<dbReference type="InterPro" id="IPR036890">
    <property type="entry name" value="HATPase_C_sf"/>
</dbReference>
<dbReference type="EMBL" id="FQTW01000005">
    <property type="protein sequence ID" value="SHE77508.1"/>
    <property type="molecule type" value="Genomic_DNA"/>
</dbReference>
<feature type="domain" description="Histidine kinase" evidence="4">
    <location>
        <begin position="188"/>
        <end position="404"/>
    </location>
</feature>
<dbReference type="PRINTS" id="PR00344">
    <property type="entry name" value="BCTRLSENSOR"/>
</dbReference>
<dbReference type="InterPro" id="IPR003018">
    <property type="entry name" value="GAF"/>
</dbReference>
<dbReference type="GO" id="GO:0000155">
    <property type="term" value="F:phosphorelay sensor kinase activity"/>
    <property type="evidence" value="ECO:0007669"/>
    <property type="project" value="InterPro"/>
</dbReference>
<dbReference type="SUPFAM" id="SSF55781">
    <property type="entry name" value="GAF domain-like"/>
    <property type="match status" value="1"/>
</dbReference>
<evidence type="ECO:0000256" key="2">
    <source>
        <dbReference type="ARBA" id="ARBA00012438"/>
    </source>
</evidence>
<evidence type="ECO:0000313" key="6">
    <source>
        <dbReference type="Proteomes" id="UP000184462"/>
    </source>
</evidence>
<dbReference type="OrthoDB" id="9811889at2"/>